<feature type="region of interest" description="Disordered" evidence="1">
    <location>
        <begin position="222"/>
        <end position="241"/>
    </location>
</feature>
<dbReference type="Proteomes" id="UP001163850">
    <property type="component" value="Unassembled WGS sequence"/>
</dbReference>
<name>A0AA38PYN1_9AGAR</name>
<feature type="region of interest" description="Disordered" evidence="1">
    <location>
        <begin position="304"/>
        <end position="325"/>
    </location>
</feature>
<evidence type="ECO:0000256" key="1">
    <source>
        <dbReference type="SAM" id="MobiDB-lite"/>
    </source>
</evidence>
<organism evidence="3 4">
    <name type="scientific">Lentinula detonsa</name>
    <dbReference type="NCBI Taxonomy" id="2804962"/>
    <lineage>
        <taxon>Eukaryota</taxon>
        <taxon>Fungi</taxon>
        <taxon>Dikarya</taxon>
        <taxon>Basidiomycota</taxon>
        <taxon>Agaricomycotina</taxon>
        <taxon>Agaricomycetes</taxon>
        <taxon>Agaricomycetidae</taxon>
        <taxon>Agaricales</taxon>
        <taxon>Marasmiineae</taxon>
        <taxon>Omphalotaceae</taxon>
        <taxon>Lentinula</taxon>
    </lineage>
</organism>
<feature type="compositionally biased region" description="Low complexity" evidence="1">
    <location>
        <begin position="14"/>
        <end position="26"/>
    </location>
</feature>
<keyword evidence="2" id="KW-0472">Membrane</keyword>
<feature type="region of interest" description="Disordered" evidence="1">
    <location>
        <begin position="1"/>
        <end position="61"/>
    </location>
</feature>
<protein>
    <submittedName>
        <fullName evidence="3">Uncharacterized protein</fullName>
    </submittedName>
</protein>
<feature type="compositionally biased region" description="Polar residues" evidence="1">
    <location>
        <begin position="315"/>
        <end position="325"/>
    </location>
</feature>
<gene>
    <name evidence="3" type="ORF">F5890DRAFT_78932</name>
</gene>
<evidence type="ECO:0000313" key="3">
    <source>
        <dbReference type="EMBL" id="KAJ3984171.1"/>
    </source>
</evidence>
<feature type="compositionally biased region" description="Polar residues" evidence="1">
    <location>
        <begin position="27"/>
        <end position="59"/>
    </location>
</feature>
<feature type="transmembrane region" description="Helical" evidence="2">
    <location>
        <begin position="62"/>
        <end position="83"/>
    </location>
</feature>
<proteinExistence type="predicted"/>
<comment type="caution">
    <text evidence="3">The sequence shown here is derived from an EMBL/GenBank/DDBJ whole genome shotgun (WGS) entry which is preliminary data.</text>
</comment>
<keyword evidence="2" id="KW-1133">Transmembrane helix</keyword>
<keyword evidence="2" id="KW-0812">Transmembrane</keyword>
<evidence type="ECO:0000256" key="2">
    <source>
        <dbReference type="SAM" id="Phobius"/>
    </source>
</evidence>
<sequence length="377" mass="40464">MDTKILRPTVREANSNPPNGNTSNGTHSGSHSPPQSNGTSPNHDSSASSRVNDTAGTSKATIGGSIAGGVIGIALMLGLLWLWKTRKNPNARRIPSQRLRGWVRRLQKGHHVEYAVYAQDLKERPPIDADDGYSDSSQILRTLPTPATHLSLALPVLPPDVYFPVNVPTPLPNYSVPVEGPFSDGGETPTLPPRYWQIHNSSSAASLHRDLSSHKLIGSMATPAPASNNADHGHVFDSSPALPGPLPTLPFLTEPTSEFPLSPLSLVSLSQTELNSYSSHDFHSRSVLTPTTTSHLAILADNSAGHPQESESNGHTESPTSSNESELMIRNLRHQVEVLAEENARLSRQNHVLLTREGTGRLIGAGYPVPAAYTGDH</sequence>
<dbReference type="AlphaFoldDB" id="A0AA38PYN1"/>
<evidence type="ECO:0000313" key="4">
    <source>
        <dbReference type="Proteomes" id="UP001163850"/>
    </source>
</evidence>
<dbReference type="EMBL" id="MU801998">
    <property type="protein sequence ID" value="KAJ3984171.1"/>
    <property type="molecule type" value="Genomic_DNA"/>
</dbReference>
<accession>A0AA38PYN1</accession>
<reference evidence="3" key="1">
    <citation type="submission" date="2022-08" db="EMBL/GenBank/DDBJ databases">
        <authorList>
            <consortium name="DOE Joint Genome Institute"/>
            <person name="Min B."/>
            <person name="Riley R."/>
            <person name="Sierra-Patev S."/>
            <person name="Naranjo-Ortiz M."/>
            <person name="Looney B."/>
            <person name="Konkel Z."/>
            <person name="Slot J.C."/>
            <person name="Sakamoto Y."/>
            <person name="Steenwyk J.L."/>
            <person name="Rokas A."/>
            <person name="Carro J."/>
            <person name="Camarero S."/>
            <person name="Ferreira P."/>
            <person name="Molpeceres G."/>
            <person name="Ruiz-Duenas F.J."/>
            <person name="Serrano A."/>
            <person name="Henrissat B."/>
            <person name="Drula E."/>
            <person name="Hughes K.W."/>
            <person name="Mata J.L."/>
            <person name="Ishikawa N.K."/>
            <person name="Vargas-Isla R."/>
            <person name="Ushijima S."/>
            <person name="Smith C.A."/>
            <person name="Ahrendt S."/>
            <person name="Andreopoulos W."/>
            <person name="He G."/>
            <person name="Labutti K."/>
            <person name="Lipzen A."/>
            <person name="Ng V."/>
            <person name="Sandor L."/>
            <person name="Barry K."/>
            <person name="Martinez A.T."/>
            <person name="Xiao Y."/>
            <person name="Gibbons J.G."/>
            <person name="Terashima K."/>
            <person name="Hibbett D.S."/>
            <person name="Grigoriev I.V."/>
        </authorList>
    </citation>
    <scope>NUCLEOTIDE SEQUENCE</scope>
    <source>
        <strain evidence="3">TFB7829</strain>
    </source>
</reference>